<evidence type="ECO:0000313" key="3">
    <source>
        <dbReference type="Proteomes" id="UP001190700"/>
    </source>
</evidence>
<keyword evidence="3" id="KW-1185">Reference proteome</keyword>
<reference evidence="2 3" key="1">
    <citation type="journal article" date="2015" name="Genome Biol. Evol.">
        <title>Comparative Genomics of a Bacterivorous Green Alga Reveals Evolutionary Causalities and Consequences of Phago-Mixotrophic Mode of Nutrition.</title>
        <authorList>
            <person name="Burns J.A."/>
            <person name="Paasch A."/>
            <person name="Narechania A."/>
            <person name="Kim E."/>
        </authorList>
    </citation>
    <scope>NUCLEOTIDE SEQUENCE [LARGE SCALE GENOMIC DNA]</scope>
    <source>
        <strain evidence="2 3">PLY_AMNH</strain>
    </source>
</reference>
<protein>
    <recommendedName>
        <fullName evidence="4">F5/8 type C domain-containing protein</fullName>
    </recommendedName>
</protein>
<accession>A0AAE0KRZ1</accession>
<feature type="chain" id="PRO_5042255359" description="F5/8 type C domain-containing protein" evidence="1">
    <location>
        <begin position="20"/>
        <end position="175"/>
    </location>
</feature>
<feature type="signal peptide" evidence="1">
    <location>
        <begin position="1"/>
        <end position="19"/>
    </location>
</feature>
<name>A0AAE0KRZ1_9CHLO</name>
<dbReference type="Proteomes" id="UP001190700">
    <property type="component" value="Unassembled WGS sequence"/>
</dbReference>
<organism evidence="2 3">
    <name type="scientific">Cymbomonas tetramitiformis</name>
    <dbReference type="NCBI Taxonomy" id="36881"/>
    <lineage>
        <taxon>Eukaryota</taxon>
        <taxon>Viridiplantae</taxon>
        <taxon>Chlorophyta</taxon>
        <taxon>Pyramimonadophyceae</taxon>
        <taxon>Pyramimonadales</taxon>
        <taxon>Pyramimonadaceae</taxon>
        <taxon>Cymbomonas</taxon>
    </lineage>
</organism>
<sequence length="175" mass="19427">MLWPAKLLWPALLLRTVNLESILQVISILLAISPVSGGRVNYALKSLGATATASGESCFNGYCSRVDQVLEEGEDTFWAEWLCPSNLSKSHPVQWLLVDLGQHRLISSVIVRAISDTMAYTATVQVSRLEKPLMLRVKRKDSTDQEKTMQTALWPSWLNYSKTVENTADDACSLG</sequence>
<comment type="caution">
    <text evidence="2">The sequence shown here is derived from an EMBL/GenBank/DDBJ whole genome shotgun (WGS) entry which is preliminary data.</text>
</comment>
<dbReference type="AlphaFoldDB" id="A0AAE0KRZ1"/>
<evidence type="ECO:0000256" key="1">
    <source>
        <dbReference type="SAM" id="SignalP"/>
    </source>
</evidence>
<dbReference type="EMBL" id="LGRX02019683">
    <property type="protein sequence ID" value="KAK3258260.1"/>
    <property type="molecule type" value="Genomic_DNA"/>
</dbReference>
<evidence type="ECO:0008006" key="4">
    <source>
        <dbReference type="Google" id="ProtNLM"/>
    </source>
</evidence>
<dbReference type="Gene3D" id="2.60.120.260">
    <property type="entry name" value="Galactose-binding domain-like"/>
    <property type="match status" value="1"/>
</dbReference>
<gene>
    <name evidence="2" type="ORF">CYMTET_32686</name>
</gene>
<keyword evidence="1" id="KW-0732">Signal</keyword>
<evidence type="ECO:0000313" key="2">
    <source>
        <dbReference type="EMBL" id="KAK3258260.1"/>
    </source>
</evidence>
<proteinExistence type="predicted"/>